<dbReference type="InterPro" id="IPR031100">
    <property type="entry name" value="LOG_fam"/>
</dbReference>
<dbReference type="AlphaFoldDB" id="A0A9X3JFU4"/>
<dbReference type="EMBL" id="JAPRFR010000001">
    <property type="protein sequence ID" value="MCZ0725700.1"/>
    <property type="molecule type" value="Genomic_DNA"/>
</dbReference>
<dbReference type="GO" id="GO:0005829">
    <property type="term" value="C:cytosol"/>
    <property type="evidence" value="ECO:0007669"/>
    <property type="project" value="TreeGrafter"/>
</dbReference>
<accession>A0A9X3JFU4</accession>
<protein>
    <recommendedName>
        <fullName evidence="2">Cytokinin riboside 5'-monophosphate phosphoribohydrolase</fullName>
        <ecNumber evidence="2">3.2.2.n1</ecNumber>
    </recommendedName>
</protein>
<dbReference type="NCBIfam" id="TIGR00730">
    <property type="entry name" value="Rossman fold protein, TIGR00730 family"/>
    <property type="match status" value="1"/>
</dbReference>
<keyword evidence="2" id="KW-0378">Hydrolase</keyword>
<keyword evidence="4" id="KW-1185">Reference proteome</keyword>
<reference evidence="3" key="1">
    <citation type="submission" date="2022-12" db="EMBL/GenBank/DDBJ databases">
        <title>Description and comparative metabolic analysis of Aerococcus sp. nov., isolated from the feces of a pig.</title>
        <authorList>
            <person name="Chang Y.-H."/>
        </authorList>
    </citation>
    <scope>NUCLEOTIDE SEQUENCE</scope>
    <source>
        <strain evidence="3">YH-aer222</strain>
    </source>
</reference>
<dbReference type="GO" id="GO:0016799">
    <property type="term" value="F:hydrolase activity, hydrolyzing N-glycosyl compounds"/>
    <property type="evidence" value="ECO:0007669"/>
    <property type="project" value="TreeGrafter"/>
</dbReference>
<evidence type="ECO:0000313" key="3">
    <source>
        <dbReference type="EMBL" id="MCZ0725700.1"/>
    </source>
</evidence>
<organism evidence="3 4">
    <name type="scientific">Aerococcus kribbianus</name>
    <dbReference type="NCBI Taxonomy" id="2999064"/>
    <lineage>
        <taxon>Bacteria</taxon>
        <taxon>Bacillati</taxon>
        <taxon>Bacillota</taxon>
        <taxon>Bacilli</taxon>
        <taxon>Lactobacillales</taxon>
        <taxon>Aerococcaceae</taxon>
        <taxon>Aerococcus</taxon>
    </lineage>
</organism>
<dbReference type="SUPFAM" id="SSF102405">
    <property type="entry name" value="MCP/YpsA-like"/>
    <property type="match status" value="1"/>
</dbReference>
<evidence type="ECO:0000256" key="1">
    <source>
        <dbReference type="ARBA" id="ARBA00006763"/>
    </source>
</evidence>
<dbReference type="PANTHER" id="PTHR31223:SF70">
    <property type="entry name" value="LOG FAMILY PROTEIN YJL055W"/>
    <property type="match status" value="1"/>
</dbReference>
<comment type="caution">
    <text evidence="3">The sequence shown here is derived from an EMBL/GenBank/DDBJ whole genome shotgun (WGS) entry which is preliminary data.</text>
</comment>
<keyword evidence="2" id="KW-0203">Cytokinin biosynthesis</keyword>
<evidence type="ECO:0000313" key="4">
    <source>
        <dbReference type="Proteomes" id="UP001146670"/>
    </source>
</evidence>
<name>A0A9X3JFU4_9LACT</name>
<dbReference type="GO" id="GO:0009691">
    <property type="term" value="P:cytokinin biosynthetic process"/>
    <property type="evidence" value="ECO:0007669"/>
    <property type="project" value="UniProtKB-UniRule"/>
</dbReference>
<evidence type="ECO:0000256" key="2">
    <source>
        <dbReference type="RuleBase" id="RU363015"/>
    </source>
</evidence>
<dbReference type="Proteomes" id="UP001146670">
    <property type="component" value="Unassembled WGS sequence"/>
</dbReference>
<dbReference type="InterPro" id="IPR005269">
    <property type="entry name" value="LOG"/>
</dbReference>
<dbReference type="PANTHER" id="PTHR31223">
    <property type="entry name" value="LOG FAMILY PROTEIN YJL055W"/>
    <property type="match status" value="1"/>
</dbReference>
<gene>
    <name evidence="3" type="ORF">OW157_03830</name>
</gene>
<proteinExistence type="inferred from homology"/>
<comment type="similarity">
    <text evidence="1 2">Belongs to the LOG family.</text>
</comment>
<dbReference type="EC" id="3.2.2.n1" evidence="2"/>
<dbReference type="Gene3D" id="3.40.50.450">
    <property type="match status" value="1"/>
</dbReference>
<dbReference type="RefSeq" id="WP_268752013.1">
    <property type="nucleotide sequence ID" value="NZ_JAPRFQ010000001.1"/>
</dbReference>
<sequence length="176" mass="19184">MKFAVYCGAASGNQSIYQEQAQALGQWLAKNNHELVYGGGNVGLMGALADACLHHGGRVTGVMPDFLIEREIAHDEISEFICVDSMSSRKQTMIDRADVCIALPGGPGTLEEIVEAISWARLGQTSNPCLFLNINGYYDGLQNFFQHMVGEGFLSQDDFSRIGFVNTIEAIPSFLD</sequence>
<dbReference type="Pfam" id="PF03641">
    <property type="entry name" value="Lysine_decarbox"/>
    <property type="match status" value="1"/>
</dbReference>